<feature type="transmembrane region" description="Helical" evidence="1">
    <location>
        <begin position="21"/>
        <end position="44"/>
    </location>
</feature>
<dbReference type="EMBL" id="BSDP01000001">
    <property type="protein sequence ID" value="GLI27785.1"/>
    <property type="molecule type" value="Genomic_DNA"/>
</dbReference>
<evidence type="ECO:0000313" key="2">
    <source>
        <dbReference type="EMBL" id="GLI27785.1"/>
    </source>
</evidence>
<reference evidence="2" key="1">
    <citation type="submission" date="2022-12" db="EMBL/GenBank/DDBJ databases">
        <title>Reference genome sequencing for broad-spectrum identification of bacterial and archaeal isolates by mass spectrometry.</title>
        <authorList>
            <person name="Sekiguchi Y."/>
            <person name="Tourlousse D.M."/>
        </authorList>
    </citation>
    <scope>NUCLEOTIDE SEQUENCE</scope>
    <source>
        <strain evidence="2">14</strain>
    </source>
</reference>
<sequence>MTTPQAIRPEMSASMRRARSRLLVVTIAVPAVLVAVAVALQLTWLPELPEIVATHWSGSEPDAFGPAWTYPALTVAIGLGVPALLAAVTVPQAAPDGFGTITRLLGALMLGLATLITVSMTWAVAMQRGLDDAADATGIGLPLLAAAAAGVVAGVVAWFVQPATELPEPEVEPGAPIELEPGERAVWVRTTTVATPALVAIIAAIVLVVGLAAILGVTSGARTWALWIAAGAMALAATTLAFRVRVDATGVTARSLLGLLRFRVPIEQVRRAEVVQVRAMAEFGGIGVRLAPQGRFGIVLHSGTALQVHREGGRIFTVTVEDAATAAGLLSALQRAR</sequence>
<keyword evidence="1" id="KW-1133">Transmembrane helix</keyword>
<gene>
    <name evidence="2" type="ORF">ARHIZOSPH14_20270</name>
</gene>
<protein>
    <recommendedName>
        <fullName evidence="4">DUF1648 domain-containing protein</fullName>
    </recommendedName>
</protein>
<comment type="caution">
    <text evidence="2">The sequence shown here is derived from an EMBL/GenBank/DDBJ whole genome shotgun (WGS) entry which is preliminary data.</text>
</comment>
<feature type="transmembrane region" description="Helical" evidence="1">
    <location>
        <begin position="68"/>
        <end position="90"/>
    </location>
</feature>
<evidence type="ECO:0008006" key="4">
    <source>
        <dbReference type="Google" id="ProtNLM"/>
    </source>
</evidence>
<name>A0A9W6CY37_9MICO</name>
<feature type="transmembrane region" description="Helical" evidence="1">
    <location>
        <begin position="102"/>
        <end position="125"/>
    </location>
</feature>
<feature type="transmembrane region" description="Helical" evidence="1">
    <location>
        <begin position="224"/>
        <end position="244"/>
    </location>
</feature>
<dbReference type="AlphaFoldDB" id="A0A9W6CY37"/>
<keyword evidence="1" id="KW-0812">Transmembrane</keyword>
<feature type="transmembrane region" description="Helical" evidence="1">
    <location>
        <begin position="137"/>
        <end position="160"/>
    </location>
</feature>
<keyword evidence="1" id="KW-0472">Membrane</keyword>
<evidence type="ECO:0000256" key="1">
    <source>
        <dbReference type="SAM" id="Phobius"/>
    </source>
</evidence>
<feature type="transmembrane region" description="Helical" evidence="1">
    <location>
        <begin position="197"/>
        <end position="218"/>
    </location>
</feature>
<accession>A0A9W6CY37</accession>
<organism evidence="2 3">
    <name type="scientific">Agromyces rhizosphaerae</name>
    <dbReference type="NCBI Taxonomy" id="88374"/>
    <lineage>
        <taxon>Bacteria</taxon>
        <taxon>Bacillati</taxon>
        <taxon>Actinomycetota</taxon>
        <taxon>Actinomycetes</taxon>
        <taxon>Micrococcales</taxon>
        <taxon>Microbacteriaceae</taxon>
        <taxon>Agromyces</taxon>
    </lineage>
</organism>
<dbReference type="Proteomes" id="UP001144396">
    <property type="component" value="Unassembled WGS sequence"/>
</dbReference>
<dbReference type="RefSeq" id="WP_281884610.1">
    <property type="nucleotide sequence ID" value="NZ_BSDP01000001.1"/>
</dbReference>
<keyword evidence="3" id="KW-1185">Reference proteome</keyword>
<evidence type="ECO:0000313" key="3">
    <source>
        <dbReference type="Proteomes" id="UP001144396"/>
    </source>
</evidence>
<proteinExistence type="predicted"/>